<dbReference type="RefSeq" id="XP_025763021.1">
    <property type="nucleotide sequence ID" value="XM_025907236.1"/>
</dbReference>
<sequence>MAVCNFPKMVDFWRRNTIFHVPFPATVMSRDRFLAIASNLNISDPEDNVANEKKKKQGTEDYDTLQSVRPLLEMMRYHCMGNYHPKQHISVGERMVTSKARLAIKQYTKAKLTKWGLKYFVLADVNGCTIDFMLYMGKSKLLSGKGLSFDEVTSLVDKDYLGLGYIVYCDNFYTSPSLFQHLKKQGFGACGTSTSADSCDRIQEMHGRSGYIRPDAGNKFSPSQNQKMEHDSFPASSGHCSYQQLHPSQRAVHQQATEAQDLPGLPGGARCTPPGCLLGYQPESPSQGQFPVPMSTGDMGKRQRASMGRKQCIVCKRSTP</sequence>
<dbReference type="InterPro" id="IPR029526">
    <property type="entry name" value="PGBD"/>
</dbReference>
<dbReference type="PANTHER" id="PTHR46599">
    <property type="entry name" value="PIGGYBAC TRANSPOSABLE ELEMENT-DERIVED PROTEIN 4"/>
    <property type="match status" value="1"/>
</dbReference>
<dbReference type="KEGG" id="onl:112846904"/>
<reference evidence="4" key="1">
    <citation type="submission" date="2012-01" db="EMBL/GenBank/DDBJ databases">
        <title>The Genome Sequence of Oreochromis niloticus (Nile Tilapia).</title>
        <authorList>
            <consortium name="Broad Institute Genome Assembly Team"/>
            <consortium name="Broad Institute Sequencing Platform"/>
            <person name="Di Palma F."/>
            <person name="Johnson J."/>
            <person name="Lander E.S."/>
            <person name="Lindblad-Toh K."/>
        </authorList>
    </citation>
    <scope>NUCLEOTIDE SEQUENCE [LARGE SCALE GENOMIC DNA]</scope>
</reference>
<gene>
    <name evidence="3" type="primary">LOC112846904</name>
</gene>
<feature type="compositionally biased region" description="Polar residues" evidence="1">
    <location>
        <begin position="245"/>
        <end position="258"/>
    </location>
</feature>
<organism evidence="3 4">
    <name type="scientific">Oreochromis niloticus</name>
    <name type="common">Nile tilapia</name>
    <name type="synonym">Tilapia nilotica</name>
    <dbReference type="NCBI Taxonomy" id="8128"/>
    <lineage>
        <taxon>Eukaryota</taxon>
        <taxon>Metazoa</taxon>
        <taxon>Chordata</taxon>
        <taxon>Craniata</taxon>
        <taxon>Vertebrata</taxon>
        <taxon>Euteleostomi</taxon>
        <taxon>Actinopterygii</taxon>
        <taxon>Neopterygii</taxon>
        <taxon>Teleostei</taxon>
        <taxon>Neoteleostei</taxon>
        <taxon>Acanthomorphata</taxon>
        <taxon>Ovalentaria</taxon>
        <taxon>Cichlomorphae</taxon>
        <taxon>Cichliformes</taxon>
        <taxon>Cichlidae</taxon>
        <taxon>African cichlids</taxon>
        <taxon>Pseudocrenilabrinae</taxon>
        <taxon>Oreochromini</taxon>
        <taxon>Oreochromis</taxon>
    </lineage>
</organism>
<evidence type="ECO:0000313" key="3">
    <source>
        <dbReference type="Ensembl" id="ENSONIP00000063338.1"/>
    </source>
</evidence>
<feature type="domain" description="PiggyBac transposable element-derived protein" evidence="2">
    <location>
        <begin position="1"/>
        <end position="193"/>
    </location>
</feature>
<dbReference type="GeneID" id="112846904"/>
<reference evidence="3" key="2">
    <citation type="submission" date="2025-08" db="UniProtKB">
        <authorList>
            <consortium name="Ensembl"/>
        </authorList>
    </citation>
    <scope>IDENTIFICATION</scope>
</reference>
<reference evidence="3" key="3">
    <citation type="submission" date="2025-09" db="UniProtKB">
        <authorList>
            <consortium name="Ensembl"/>
        </authorList>
    </citation>
    <scope>IDENTIFICATION</scope>
</reference>
<dbReference type="Ensembl" id="ENSONIT00000079877.1">
    <property type="protein sequence ID" value="ENSONIP00000063338.1"/>
    <property type="gene ID" value="ENSONIG00000035805.1"/>
</dbReference>
<keyword evidence="4" id="KW-1185">Reference proteome</keyword>
<evidence type="ECO:0000256" key="1">
    <source>
        <dbReference type="SAM" id="MobiDB-lite"/>
    </source>
</evidence>
<dbReference type="Proteomes" id="UP000005207">
    <property type="component" value="Linkage group LG5"/>
</dbReference>
<dbReference type="PANTHER" id="PTHR46599:SF3">
    <property type="entry name" value="PIGGYBAC TRANSPOSABLE ELEMENT-DERIVED PROTEIN 4"/>
    <property type="match status" value="1"/>
</dbReference>
<proteinExistence type="predicted"/>
<dbReference type="InParanoid" id="A0A669DS36"/>
<dbReference type="AlphaFoldDB" id="A0A669DS36"/>
<feature type="region of interest" description="Disordered" evidence="1">
    <location>
        <begin position="245"/>
        <end position="312"/>
    </location>
</feature>
<evidence type="ECO:0000259" key="2">
    <source>
        <dbReference type="Pfam" id="PF13843"/>
    </source>
</evidence>
<accession>A0A669DS36</accession>
<protein>
    <submittedName>
        <fullName evidence="3">PiggyBac transposable element-derived protein 4-like</fullName>
    </submittedName>
</protein>
<dbReference type="GeneTree" id="ENSGT00940000163467"/>
<dbReference type="Pfam" id="PF13843">
    <property type="entry name" value="DDE_Tnp_1_7"/>
    <property type="match status" value="1"/>
</dbReference>
<evidence type="ECO:0000313" key="4">
    <source>
        <dbReference type="Proteomes" id="UP000005207"/>
    </source>
</evidence>
<name>A0A669DS36_ORENI</name>